<protein>
    <submittedName>
        <fullName evidence="3">Uncharacterized protein</fullName>
    </submittedName>
</protein>
<keyword evidence="2" id="KW-0472">Membrane</keyword>
<reference evidence="3" key="1">
    <citation type="submission" date="2020-11" db="EMBL/GenBank/DDBJ databases">
        <authorList>
            <consortium name="DOE Joint Genome Institute"/>
            <person name="Ahrendt S."/>
            <person name="Riley R."/>
            <person name="Andreopoulos W."/>
            <person name="Labutti K."/>
            <person name="Pangilinan J."/>
            <person name="Ruiz-Duenas F.J."/>
            <person name="Barrasa J.M."/>
            <person name="Sanchez-Garcia M."/>
            <person name="Camarero S."/>
            <person name="Miyauchi S."/>
            <person name="Serrano A."/>
            <person name="Linde D."/>
            <person name="Babiker R."/>
            <person name="Drula E."/>
            <person name="Ayuso-Fernandez I."/>
            <person name="Pacheco R."/>
            <person name="Padilla G."/>
            <person name="Ferreira P."/>
            <person name="Barriuso J."/>
            <person name="Kellner H."/>
            <person name="Castanera R."/>
            <person name="Alfaro M."/>
            <person name="Ramirez L."/>
            <person name="Pisabarro A.G."/>
            <person name="Kuo A."/>
            <person name="Tritt A."/>
            <person name="Lipzen A."/>
            <person name="He G."/>
            <person name="Yan M."/>
            <person name="Ng V."/>
            <person name="Cullen D."/>
            <person name="Martin F."/>
            <person name="Rosso M.-N."/>
            <person name="Henrissat B."/>
            <person name="Hibbett D."/>
            <person name="Martinez A.T."/>
            <person name="Grigoriev I.V."/>
        </authorList>
    </citation>
    <scope>NUCLEOTIDE SEQUENCE</scope>
    <source>
        <strain evidence="3">AH 40177</strain>
    </source>
</reference>
<dbReference type="AlphaFoldDB" id="A0A9P5PPM9"/>
<keyword evidence="2" id="KW-0812">Transmembrane</keyword>
<feature type="transmembrane region" description="Helical" evidence="2">
    <location>
        <begin position="396"/>
        <end position="417"/>
    </location>
</feature>
<feature type="region of interest" description="Disordered" evidence="1">
    <location>
        <begin position="8"/>
        <end position="74"/>
    </location>
</feature>
<dbReference type="Proteomes" id="UP000772434">
    <property type="component" value="Unassembled WGS sequence"/>
</dbReference>
<evidence type="ECO:0000313" key="4">
    <source>
        <dbReference type="Proteomes" id="UP000772434"/>
    </source>
</evidence>
<feature type="compositionally biased region" description="Low complexity" evidence="1">
    <location>
        <begin position="193"/>
        <end position="206"/>
    </location>
</feature>
<dbReference type="OrthoDB" id="3251367at2759"/>
<feature type="compositionally biased region" description="Polar residues" evidence="1">
    <location>
        <begin position="459"/>
        <end position="468"/>
    </location>
</feature>
<comment type="caution">
    <text evidence="3">The sequence shown here is derived from an EMBL/GenBank/DDBJ whole genome shotgun (WGS) entry which is preliminary data.</text>
</comment>
<evidence type="ECO:0000256" key="2">
    <source>
        <dbReference type="SAM" id="Phobius"/>
    </source>
</evidence>
<sequence length="616" mass="68417">MFTSLIRLWRTRDEPEPDVEASGHGDRRASIKRSPGHPKLQLNTHDIGPPIRRSPLAIDVHTSPASSTRSGPSSIAWLRQNNAQNEDQSPSRPPAARLGIMVRHTAPLSRSLSSPASSYSHPVMRLGMNPAHAGSTRSLRLDVQPHVSTLYGDAYDHPMVKPLSPIAEQDYFSPESLRRSIPLPQMSDKSSVSTSAPSPAGSRPSPVHSVPFITRPVNRSLSQSTHRSARSTTSTIAPSLSPLDIRPTFSAQDGEGTPLRTRRPSNPILPTIGNSEEYYNGNDPAESSEEAESPQAESFVTASESSPTGAVLAAQEEPALPAPPSPTAHNPIPLEFSETNVSMIRSDGDSLPPTRSPPSASESFIRRRWDKDSTYPSVAFKLKAKRQCFYHDATPAFWAFWLGIFLPVLWFVGGWHFTHFGEQPARLTFWEFYFNGAYWRELFCCGRGKLRWDNGDSTVGSNPVSLSTGKRDRKGKGKEREKPHASRHPPPLPRWITEKQSTDVKKARLNDAKRSLKGISNFGYPFVPRPLVHHSPSTTTRVARRIVAILATPNRFFDQFPCVKLKNVEGRQEGPRRMFDPWIQRCRYAFCYAMILMLAGLATAAACIIIFSLKRL</sequence>
<feature type="transmembrane region" description="Helical" evidence="2">
    <location>
        <begin position="586"/>
        <end position="613"/>
    </location>
</feature>
<dbReference type="EMBL" id="JADNRY010000046">
    <property type="protein sequence ID" value="KAF9069816.1"/>
    <property type="molecule type" value="Genomic_DNA"/>
</dbReference>
<organism evidence="3 4">
    <name type="scientific">Rhodocollybia butyracea</name>
    <dbReference type="NCBI Taxonomy" id="206335"/>
    <lineage>
        <taxon>Eukaryota</taxon>
        <taxon>Fungi</taxon>
        <taxon>Dikarya</taxon>
        <taxon>Basidiomycota</taxon>
        <taxon>Agaricomycotina</taxon>
        <taxon>Agaricomycetes</taxon>
        <taxon>Agaricomycetidae</taxon>
        <taxon>Agaricales</taxon>
        <taxon>Marasmiineae</taxon>
        <taxon>Omphalotaceae</taxon>
        <taxon>Rhodocollybia</taxon>
    </lineage>
</organism>
<proteinExistence type="predicted"/>
<gene>
    <name evidence="3" type="ORF">BDP27DRAFT_1420498</name>
</gene>
<feature type="compositionally biased region" description="Low complexity" evidence="1">
    <location>
        <begin position="222"/>
        <end position="239"/>
    </location>
</feature>
<name>A0A9P5PPM9_9AGAR</name>
<keyword evidence="4" id="KW-1185">Reference proteome</keyword>
<evidence type="ECO:0000256" key="1">
    <source>
        <dbReference type="SAM" id="MobiDB-lite"/>
    </source>
</evidence>
<keyword evidence="2" id="KW-1133">Transmembrane helix</keyword>
<feature type="region of interest" description="Disordered" evidence="1">
    <location>
        <begin position="181"/>
        <end position="309"/>
    </location>
</feature>
<accession>A0A9P5PPM9</accession>
<feature type="region of interest" description="Disordered" evidence="1">
    <location>
        <begin position="459"/>
        <end position="497"/>
    </location>
</feature>
<feature type="compositionally biased region" description="Low complexity" evidence="1">
    <location>
        <begin position="62"/>
        <end position="74"/>
    </location>
</feature>
<evidence type="ECO:0000313" key="3">
    <source>
        <dbReference type="EMBL" id="KAF9069816.1"/>
    </source>
</evidence>